<dbReference type="AlphaFoldDB" id="A0A4R2PUX1"/>
<evidence type="ECO:0000313" key="2">
    <source>
        <dbReference type="EMBL" id="TCP37971.1"/>
    </source>
</evidence>
<organism evidence="2 3">
    <name type="scientific">Rhodothalassium salexigens DSM 2132</name>
    <dbReference type="NCBI Taxonomy" id="1188247"/>
    <lineage>
        <taxon>Bacteria</taxon>
        <taxon>Pseudomonadati</taxon>
        <taxon>Pseudomonadota</taxon>
        <taxon>Alphaproteobacteria</taxon>
        <taxon>Rhodothalassiales</taxon>
        <taxon>Rhodothalassiaceae</taxon>
        <taxon>Rhodothalassium</taxon>
    </lineage>
</organism>
<gene>
    <name evidence="2" type="ORF">EV659_102382</name>
</gene>
<dbReference type="GO" id="GO:0016787">
    <property type="term" value="F:hydrolase activity"/>
    <property type="evidence" value="ECO:0007669"/>
    <property type="project" value="InterPro"/>
</dbReference>
<reference evidence="2 3" key="1">
    <citation type="submission" date="2019-03" db="EMBL/GenBank/DDBJ databases">
        <title>Genomic Encyclopedia of Type Strains, Phase IV (KMG-IV): sequencing the most valuable type-strain genomes for metagenomic binning, comparative biology and taxonomic classification.</title>
        <authorList>
            <person name="Goeker M."/>
        </authorList>
    </citation>
    <scope>NUCLEOTIDE SEQUENCE [LARGE SCALE GENOMIC DNA]</scope>
    <source>
        <strain evidence="2 3">DSM 2132</strain>
    </source>
</reference>
<dbReference type="NCBIfam" id="TIGR01244">
    <property type="entry name" value="TIGR01244 family sulfur transferase"/>
    <property type="match status" value="1"/>
</dbReference>
<dbReference type="SUPFAM" id="SSF52799">
    <property type="entry name" value="(Phosphotyrosine protein) phosphatases II"/>
    <property type="match status" value="1"/>
</dbReference>
<dbReference type="RefSeq" id="WP_165878719.1">
    <property type="nucleotide sequence ID" value="NZ_JACIGF010000002.1"/>
</dbReference>
<name>A0A4R2PUX1_RHOSA</name>
<sequence>MTDFAALEDGVYAAPQLTAEEIKAARAMGVTTIVSNRVDGEEPGAPAAAQVQGWAEAEGLRFHHIPVVPGQITADNVKQMARALDETGDDGKLLVFCKTGGRSAVLWALARAAQGHQEPEALVAAAGQAGFDIRPLTDMLRGAKAQGLDGL</sequence>
<keyword evidence="3" id="KW-1185">Reference proteome</keyword>
<evidence type="ECO:0000259" key="1">
    <source>
        <dbReference type="Pfam" id="PF04273"/>
    </source>
</evidence>
<comment type="caution">
    <text evidence="2">The sequence shown here is derived from an EMBL/GenBank/DDBJ whole genome shotgun (WGS) entry which is preliminary data.</text>
</comment>
<dbReference type="CDD" id="cd14503">
    <property type="entry name" value="PTP-bact"/>
    <property type="match status" value="1"/>
</dbReference>
<dbReference type="InParanoid" id="A0A4R2PUX1"/>
<dbReference type="Gene3D" id="3.90.190.10">
    <property type="entry name" value="Protein tyrosine phosphatase superfamily"/>
    <property type="match status" value="1"/>
</dbReference>
<proteinExistence type="predicted"/>
<dbReference type="InterPro" id="IPR005939">
    <property type="entry name" value="BLH_phosphatase-like"/>
</dbReference>
<dbReference type="Proteomes" id="UP000295399">
    <property type="component" value="Unassembled WGS sequence"/>
</dbReference>
<feature type="domain" description="Beta-lactamase hydrolase-like protein phosphatase-like" evidence="1">
    <location>
        <begin position="3"/>
        <end position="113"/>
    </location>
</feature>
<dbReference type="InterPro" id="IPR029021">
    <property type="entry name" value="Prot-tyrosine_phosphatase-like"/>
</dbReference>
<evidence type="ECO:0000313" key="3">
    <source>
        <dbReference type="Proteomes" id="UP000295399"/>
    </source>
</evidence>
<dbReference type="Pfam" id="PF04273">
    <property type="entry name" value="BLH_phosphatase"/>
    <property type="match status" value="1"/>
</dbReference>
<protein>
    <submittedName>
        <fullName evidence="2">Uncharacterized protein (TIGR01244 family)</fullName>
    </submittedName>
</protein>
<accession>A0A4R2PUX1</accession>
<dbReference type="EMBL" id="SLXO01000002">
    <property type="protein sequence ID" value="TCP37971.1"/>
    <property type="molecule type" value="Genomic_DNA"/>
</dbReference>